<sequence>MVMIKMLGFLMVGFLGFINHTEVVLEELRANYAKLSNDKELCANVIVELDDIKNKSAIYLGYLGGAQTINSKHVSNPLNKLKTFNKGKKNIEEAIRIEPENLELRFIRLSVQKNAPSFLNYYSKVEEDTQILSENRRKITSINLRRNIEKILNE</sequence>
<evidence type="ECO:0000256" key="1">
    <source>
        <dbReference type="SAM" id="Coils"/>
    </source>
</evidence>
<comment type="caution">
    <text evidence="2">The sequence shown here is derived from an EMBL/GenBank/DDBJ whole genome shotgun (WGS) entry which is preliminary data.</text>
</comment>
<name>A0A3R8UMU7_9FLAO</name>
<accession>A0A3R8UMU7</accession>
<organism evidence="2 3">
    <name type="scientific">Empedobacter falsenii</name>
    <dbReference type="NCBI Taxonomy" id="343874"/>
    <lineage>
        <taxon>Bacteria</taxon>
        <taxon>Pseudomonadati</taxon>
        <taxon>Bacteroidota</taxon>
        <taxon>Flavobacteriia</taxon>
        <taxon>Flavobacteriales</taxon>
        <taxon>Weeksellaceae</taxon>
        <taxon>Empedobacter</taxon>
    </lineage>
</organism>
<dbReference type="EMBL" id="RHPO01000045">
    <property type="protein sequence ID" value="RRT88028.1"/>
    <property type="molecule type" value="Genomic_DNA"/>
</dbReference>
<proteinExistence type="predicted"/>
<feature type="coiled-coil region" evidence="1">
    <location>
        <begin position="18"/>
        <end position="45"/>
    </location>
</feature>
<protein>
    <submittedName>
        <fullName evidence="2">Uncharacterized protein</fullName>
    </submittedName>
</protein>
<gene>
    <name evidence="2" type="ORF">EGI89_13905</name>
</gene>
<evidence type="ECO:0000313" key="3">
    <source>
        <dbReference type="Proteomes" id="UP000267844"/>
    </source>
</evidence>
<evidence type="ECO:0000313" key="2">
    <source>
        <dbReference type="EMBL" id="RRT88028.1"/>
    </source>
</evidence>
<keyword evidence="1" id="KW-0175">Coiled coil</keyword>
<reference evidence="2 3" key="1">
    <citation type="submission" date="2018-10" db="EMBL/GenBank/DDBJ databases">
        <title>Transmission dynamics of multidrug resistant bacteria on intensive care unit surfaces.</title>
        <authorList>
            <person name="D'Souza A.W."/>
            <person name="Potter R.F."/>
            <person name="Wallace M."/>
            <person name="Shupe A."/>
            <person name="Patel S."/>
            <person name="Sun S."/>
            <person name="Gul D."/>
            <person name="Kwon J.H."/>
            <person name="Andleeb S."/>
            <person name="Burnham C.-A.D."/>
            <person name="Dantas G."/>
        </authorList>
    </citation>
    <scope>NUCLEOTIDE SEQUENCE [LARGE SCALE GENOMIC DNA]</scope>
    <source>
        <strain evidence="2 3">WF_348</strain>
    </source>
</reference>
<dbReference type="AlphaFoldDB" id="A0A3R8UMU7"/>
<dbReference type="Proteomes" id="UP000267844">
    <property type="component" value="Unassembled WGS sequence"/>
</dbReference>